<feature type="region of interest" description="Disordered" evidence="1">
    <location>
        <begin position="916"/>
        <end position="1011"/>
    </location>
</feature>
<feature type="region of interest" description="Disordered" evidence="1">
    <location>
        <begin position="2095"/>
        <end position="2131"/>
    </location>
</feature>
<feature type="region of interest" description="Disordered" evidence="1">
    <location>
        <begin position="463"/>
        <end position="559"/>
    </location>
</feature>
<feature type="region of interest" description="Disordered" evidence="1">
    <location>
        <begin position="666"/>
        <end position="694"/>
    </location>
</feature>
<feature type="compositionally biased region" description="Polar residues" evidence="1">
    <location>
        <begin position="605"/>
        <end position="622"/>
    </location>
</feature>
<feature type="region of interest" description="Disordered" evidence="1">
    <location>
        <begin position="728"/>
        <end position="827"/>
    </location>
</feature>
<dbReference type="GO" id="GO:0030154">
    <property type="term" value="P:cell differentiation"/>
    <property type="evidence" value="ECO:0007669"/>
    <property type="project" value="TreeGrafter"/>
</dbReference>
<feature type="compositionally biased region" description="Low complexity" evidence="1">
    <location>
        <begin position="923"/>
        <end position="949"/>
    </location>
</feature>
<feature type="compositionally biased region" description="Low complexity" evidence="1">
    <location>
        <begin position="96"/>
        <end position="110"/>
    </location>
</feature>
<feature type="compositionally biased region" description="Low complexity" evidence="1">
    <location>
        <begin position="529"/>
        <end position="545"/>
    </location>
</feature>
<feature type="region of interest" description="Disordered" evidence="1">
    <location>
        <begin position="1940"/>
        <end position="1962"/>
    </location>
</feature>
<feature type="region of interest" description="Disordered" evidence="1">
    <location>
        <begin position="46"/>
        <end position="81"/>
    </location>
</feature>
<feature type="compositionally biased region" description="Low complexity" evidence="1">
    <location>
        <begin position="676"/>
        <end position="689"/>
    </location>
</feature>
<gene>
    <name evidence="2" type="primary">Dmoj\GI10550</name>
    <name evidence="2" type="ORF">Dmoj_GI10550</name>
</gene>
<sequence length="2198" mass="234694">MPFVQRTVQPVNVAQATAASLGHASTRFHCLPGKCKNNNCINKQSPDETDAGAPTSPSLTRALVHGLPNGVDSDAEPRPPAALPMKKLKQHVEFLPSTTPTTPTSPTRSRASQSLPNSRQPSQQRVALPARNASAPQSPTATRIVSGYEFDSISNITLSNALRQLASLVLIASDIFEELQRDLQLVGERAGRVQRKITAVERRVCAYDPKMVTVPESDLLTFAQRKQHYESDKSFQTELFSNETRPPSVRQLYKEAGKEVVLMSTATTPPRSVSFNADAQANDDVLDGITEASGIEESLLCSDSDFGNANRRLRTRIDAEIEIRLPAAIEDLRKWTSSEALGDVTVTPDCMHHVDTSICTSLAIGDNGVLTPALSPSVLSADAADALYALNLSQAADSSHQQPQLLLSNDINKDVPLNHRLPSPEEQTKIIALKYPAEVISVNTSGKHFQRMCAARKSTTGCYAGGAGSGTPSSGSPEDNQAEANNLDDNVHTVSRRSRSRKVRGKRRNTIAGIDQKEIQNAANGNAESKNPSNATSPAPAAAADATKKSKKFGRSKSSDLLKKESVALPYDKGKSTLTRLNSLKQWGRNRFKFMHRNGELSGVGESSQLDTSGCSSQNSSTEKAEPSSHCSTAAPGAVSKSKRDATTRDIDDECVVHDLIAQKSESRFSHERKPSYSSSEKSMSMSSSGQLRGKLQLSSLAAAHVKMRETATLNRQRRNGLHRLDAAGKEEQPHSSSGNWSASSESGRASIGSEITMQPKSSASNTSLNVSSFQPCSSSGPPSSMLSRRRFLNTSASSSVTSEGTATPELQGDAGGYPNHLDDETSSAYSCDTEGYYTSFHMDSGLRTLKEEEPPMTPLQQSLHTSSYSFGSQSNQTVLNAENEYELYGRGSTSTTTSSAGTVCTTLMNGAVCTGPDVPERSSSLGKHSQSHSNSASSSTLERSYSSSTIGSTLERTGTIKRNVKQSSKSEDGGQQQQQTKHMDDDQQQQQQLRSALPVPGDLEHSECSDLEGVERIERIKQKTALNAKRIPSMCIITPTTSDDDELQSQDADAERTLTSLQLDVDSESDVPEQLTPTNAHSRDSKDHNLNELKQTPTKAFGSMLEKLRVALPAIKRSPGKSSPLKPASASAVNDDKLYDLAGEYVTIADISNNNNNHHNINNNRRENRAKSNLAIYYSNDIVRKPSEQQPSEYVSLNELPQHLRRHAAGSGSGSDSNKSEACAQATATAAAATPADAASATPSSGVACSGLESGVPMYAEISELREEKSLISPSGAQRRVRTTAEGRIIYDSDSLKRRKGAHTTFAPGPYVKETESALLSAMRDVTGESATGTAAGTGLATTAATKSAKLLLLSGSGIAANRKVANVRPILAKSPLSKTTAASSTMTAAYQPGNSSYQDQKQLLANNTNPFYETIAPAGMMMPSPSGKSNSSTGSTATNSSSSTATTASVSSVEEGKATTTTTTTTTQLQLQQLLSEQQQLQQQRQQQQQQQQQPLNSSCNNLSALLDPNLAIVNNTLLHSTTTSTTTATTPTFNVMNNNNNNKSQTNLLLSKSKFASMSSISSVQPSPPTECSTQVRVAVATATNPQFSPQLATASPPPPQLPPRMKVNRKAASRAGAVAMPTPTLPTLSIDPIAETQFSISNATDICPSSNTNSTSTPTPTESKSRSVALKRNNSYRLANDELKLEMNKENYLQAAAANSALPPMSHATSSLKLRNLNTLQLVAKATNSGSPAERKIAKSFERLVDEFSLSTTCIDSSYLKNKSLENFDDSTAFHVADGDVQPDNGNGNASSSDSDEEDESGAEPHMPTPHSRYHRSFVERYQRFSNIYEQVQPAQLNTQASDATPFQRNAPVYWTLQSRRSQPKPLSSGNATCRDDLYATPIRRADRAARAAAATAAGAATPGNASATANVASNMSPIVPGNGNGVFLTSTPTRSETSATENVPPMKQPSRNWKDDAPERLNTCADRIGQSKTTLMDFKKLLLAKSAKTSPVQRKVSAVELLKKTSAPTSNANGPGQKTASATPGASKPTLNSSLKLLDLSGSPKTFANRRMLRQGQFGSPSKTFVPKIRGPNAAVASVVPRTDIMSTTIPEANSDEDHSNNSGGSRAGSEADETAACTVANSNSPSSVAVSSFDLKRNFFLQTEENNFMRGELKPNFGRNGGASAAVVGAISAESNKYVSAPTSLPAFETAL</sequence>
<feature type="compositionally biased region" description="Low complexity" evidence="1">
    <location>
        <begin position="1788"/>
        <end position="1797"/>
    </location>
</feature>
<feature type="compositionally biased region" description="Low complexity" evidence="1">
    <location>
        <begin position="1652"/>
        <end position="1666"/>
    </location>
</feature>
<dbReference type="EMBL" id="CH933806">
    <property type="protein sequence ID" value="KRG02152.1"/>
    <property type="molecule type" value="Genomic_DNA"/>
</dbReference>
<feature type="region of interest" description="Disordered" evidence="1">
    <location>
        <begin position="601"/>
        <end position="647"/>
    </location>
</feature>
<feature type="region of interest" description="Disordered" evidence="1">
    <location>
        <begin position="96"/>
        <end position="140"/>
    </location>
</feature>
<dbReference type="PANTHER" id="PTHR23039:SF9">
    <property type="entry name" value="LOW QUALITY PROTEIN: NHS-LIKE PROTEIN 1"/>
    <property type="match status" value="1"/>
</dbReference>
<feature type="compositionally biased region" description="Low complexity" evidence="1">
    <location>
        <begin position="762"/>
        <end position="787"/>
    </location>
</feature>
<protein>
    <submittedName>
        <fullName evidence="2">Uncharacterized protein, isoform C</fullName>
    </submittedName>
</protein>
<dbReference type="Proteomes" id="UP000009192">
    <property type="component" value="Unassembled WGS sequence"/>
</dbReference>
<feature type="region of interest" description="Disordered" evidence="1">
    <location>
        <begin position="2011"/>
        <end position="2037"/>
    </location>
</feature>
<dbReference type="OrthoDB" id="8965057at2759"/>
<dbReference type="FunCoup" id="A0A0Q9XEJ1">
    <property type="interactions" value="20"/>
</dbReference>
<name>A0A0Q9XEJ1_DROMO</name>
<feature type="region of interest" description="Disordered" evidence="1">
    <location>
        <begin position="1647"/>
        <end position="1676"/>
    </location>
</feature>
<evidence type="ECO:0000313" key="3">
    <source>
        <dbReference type="Proteomes" id="UP000009192"/>
    </source>
</evidence>
<dbReference type="KEGG" id="dmo:Dmoj_GI10550"/>
<accession>A0A0Q9XEJ1</accession>
<feature type="compositionally biased region" description="Polar residues" evidence="1">
    <location>
        <begin position="519"/>
        <end position="528"/>
    </location>
</feature>
<proteinExistence type="predicted"/>
<dbReference type="InParanoid" id="A0A0Q9XEJ1"/>
<feature type="compositionally biased region" description="Basic and acidic residues" evidence="1">
    <location>
        <begin position="666"/>
        <end position="675"/>
    </location>
</feature>
<reference evidence="2 3" key="1">
    <citation type="journal article" date="2007" name="Nature">
        <title>Evolution of genes and genomes on the Drosophila phylogeny.</title>
        <authorList>
            <consortium name="Drosophila 12 Genomes Consortium"/>
            <person name="Clark A.G."/>
            <person name="Eisen M.B."/>
            <person name="Smith D.R."/>
            <person name="Bergman C.M."/>
            <person name="Oliver B."/>
            <person name="Markow T.A."/>
            <person name="Kaufman T.C."/>
            <person name="Kellis M."/>
            <person name="Gelbart W."/>
            <person name="Iyer V.N."/>
            <person name="Pollard D.A."/>
            <person name="Sackton T.B."/>
            <person name="Larracuente A.M."/>
            <person name="Singh N.D."/>
            <person name="Abad J.P."/>
            <person name="Abt D.N."/>
            <person name="Adryan B."/>
            <person name="Aguade M."/>
            <person name="Akashi H."/>
            <person name="Anderson W.W."/>
            <person name="Aquadro C.F."/>
            <person name="Ardell D.H."/>
            <person name="Arguello R."/>
            <person name="Artieri C.G."/>
            <person name="Barbash D.A."/>
            <person name="Barker D."/>
            <person name="Barsanti P."/>
            <person name="Batterham P."/>
            <person name="Batzoglou S."/>
            <person name="Begun D."/>
            <person name="Bhutkar A."/>
            <person name="Blanco E."/>
            <person name="Bosak S.A."/>
            <person name="Bradley R.K."/>
            <person name="Brand A.D."/>
            <person name="Brent M.R."/>
            <person name="Brooks A.N."/>
            <person name="Brown R.H."/>
            <person name="Butlin R.K."/>
            <person name="Caggese C."/>
            <person name="Calvi B.R."/>
            <person name="Bernardo de Carvalho A."/>
            <person name="Caspi A."/>
            <person name="Castrezana S."/>
            <person name="Celniker S.E."/>
            <person name="Chang J.L."/>
            <person name="Chapple C."/>
            <person name="Chatterji S."/>
            <person name="Chinwalla A."/>
            <person name="Civetta A."/>
            <person name="Clifton S.W."/>
            <person name="Comeron J.M."/>
            <person name="Costello J.C."/>
            <person name="Coyne J.A."/>
            <person name="Daub J."/>
            <person name="David R.G."/>
            <person name="Delcher A.L."/>
            <person name="Delehaunty K."/>
            <person name="Do C.B."/>
            <person name="Ebling H."/>
            <person name="Edwards K."/>
            <person name="Eickbush T."/>
            <person name="Evans J.D."/>
            <person name="Filipski A."/>
            <person name="Findeiss S."/>
            <person name="Freyhult E."/>
            <person name="Fulton L."/>
            <person name="Fulton R."/>
            <person name="Garcia A.C."/>
            <person name="Gardiner A."/>
            <person name="Garfield D.A."/>
            <person name="Garvin B.E."/>
            <person name="Gibson G."/>
            <person name="Gilbert D."/>
            <person name="Gnerre S."/>
            <person name="Godfrey J."/>
            <person name="Good R."/>
            <person name="Gotea V."/>
            <person name="Gravely B."/>
            <person name="Greenberg A.J."/>
            <person name="Griffiths-Jones S."/>
            <person name="Gross S."/>
            <person name="Guigo R."/>
            <person name="Gustafson E.A."/>
            <person name="Haerty W."/>
            <person name="Hahn M.W."/>
            <person name="Halligan D.L."/>
            <person name="Halpern A.L."/>
            <person name="Halter G.M."/>
            <person name="Han M.V."/>
            <person name="Heger A."/>
            <person name="Hillier L."/>
            <person name="Hinrichs A.S."/>
            <person name="Holmes I."/>
            <person name="Hoskins R.A."/>
            <person name="Hubisz M.J."/>
            <person name="Hultmark D."/>
            <person name="Huntley M.A."/>
            <person name="Jaffe D.B."/>
            <person name="Jagadeeshan S."/>
            <person name="Jeck W.R."/>
            <person name="Johnson J."/>
            <person name="Jones C.D."/>
            <person name="Jordan W.C."/>
            <person name="Karpen G.H."/>
            <person name="Kataoka E."/>
            <person name="Keightley P.D."/>
            <person name="Kheradpour P."/>
            <person name="Kirkness E.F."/>
            <person name="Koerich L.B."/>
            <person name="Kristiansen K."/>
            <person name="Kudrna D."/>
            <person name="Kulathinal R.J."/>
            <person name="Kumar S."/>
            <person name="Kwok R."/>
            <person name="Lander E."/>
            <person name="Langley C.H."/>
            <person name="Lapoint R."/>
            <person name="Lazzaro B.P."/>
            <person name="Lee S.J."/>
            <person name="Levesque L."/>
            <person name="Li R."/>
            <person name="Lin C.F."/>
            <person name="Lin M.F."/>
            <person name="Lindblad-Toh K."/>
            <person name="Llopart A."/>
            <person name="Long M."/>
            <person name="Low L."/>
            <person name="Lozovsky E."/>
            <person name="Lu J."/>
            <person name="Luo M."/>
            <person name="Machado C.A."/>
            <person name="Makalowski W."/>
            <person name="Marzo M."/>
            <person name="Matsuda M."/>
            <person name="Matzkin L."/>
            <person name="McAllister B."/>
            <person name="McBride C.S."/>
            <person name="McKernan B."/>
            <person name="McKernan K."/>
            <person name="Mendez-Lago M."/>
            <person name="Minx P."/>
            <person name="Mollenhauer M.U."/>
            <person name="Montooth K."/>
            <person name="Mount S.M."/>
            <person name="Mu X."/>
            <person name="Myers E."/>
            <person name="Negre B."/>
            <person name="Newfeld S."/>
            <person name="Nielsen R."/>
            <person name="Noor M.A."/>
            <person name="O'Grady P."/>
            <person name="Pachter L."/>
            <person name="Papaceit M."/>
            <person name="Parisi M.J."/>
            <person name="Parisi M."/>
            <person name="Parts L."/>
            <person name="Pedersen J.S."/>
            <person name="Pesole G."/>
            <person name="Phillippy A.M."/>
            <person name="Ponting C.P."/>
            <person name="Pop M."/>
            <person name="Porcelli D."/>
            <person name="Powell J.R."/>
            <person name="Prohaska S."/>
            <person name="Pruitt K."/>
            <person name="Puig M."/>
            <person name="Quesneville H."/>
            <person name="Ram K.R."/>
            <person name="Rand D."/>
            <person name="Rasmussen M.D."/>
            <person name="Reed L.K."/>
            <person name="Reenan R."/>
            <person name="Reily A."/>
            <person name="Remington K.A."/>
            <person name="Rieger T.T."/>
            <person name="Ritchie M.G."/>
            <person name="Robin C."/>
            <person name="Rogers Y.H."/>
            <person name="Rohde C."/>
            <person name="Rozas J."/>
            <person name="Rubenfield M.J."/>
            <person name="Ruiz A."/>
            <person name="Russo S."/>
            <person name="Salzberg S.L."/>
            <person name="Sanchez-Gracia A."/>
            <person name="Saranga D.J."/>
            <person name="Sato H."/>
            <person name="Schaeffer S.W."/>
            <person name="Schatz M.C."/>
            <person name="Schlenke T."/>
            <person name="Schwartz R."/>
            <person name="Segarra C."/>
            <person name="Singh R.S."/>
            <person name="Sirot L."/>
            <person name="Sirota M."/>
            <person name="Sisneros N.B."/>
            <person name="Smith C.D."/>
            <person name="Smith T.F."/>
            <person name="Spieth J."/>
            <person name="Stage D.E."/>
            <person name="Stark A."/>
            <person name="Stephan W."/>
            <person name="Strausberg R.L."/>
            <person name="Strempel S."/>
            <person name="Sturgill D."/>
            <person name="Sutton G."/>
            <person name="Sutton G.G."/>
            <person name="Tao W."/>
            <person name="Teichmann S."/>
            <person name="Tobari Y.N."/>
            <person name="Tomimura Y."/>
            <person name="Tsolas J.M."/>
            <person name="Valente V.L."/>
            <person name="Venter E."/>
            <person name="Venter J.C."/>
            <person name="Vicario S."/>
            <person name="Vieira F.G."/>
            <person name="Vilella A.J."/>
            <person name="Villasante A."/>
            <person name="Walenz B."/>
            <person name="Wang J."/>
            <person name="Wasserman M."/>
            <person name="Watts T."/>
            <person name="Wilson D."/>
            <person name="Wilson R.K."/>
            <person name="Wing R.A."/>
            <person name="Wolfner M.F."/>
            <person name="Wong A."/>
            <person name="Wong G.K."/>
            <person name="Wu C.I."/>
            <person name="Wu G."/>
            <person name="Yamamoto D."/>
            <person name="Yang H.P."/>
            <person name="Yang S.P."/>
            <person name="Yorke J.A."/>
            <person name="Yoshida K."/>
            <person name="Zdobnov E."/>
            <person name="Zhang P."/>
            <person name="Zhang Y."/>
            <person name="Zimin A.V."/>
            <person name="Baldwin J."/>
            <person name="Abdouelleil A."/>
            <person name="Abdulkadir J."/>
            <person name="Abebe A."/>
            <person name="Abera B."/>
            <person name="Abreu J."/>
            <person name="Acer S.C."/>
            <person name="Aftuck L."/>
            <person name="Alexander A."/>
            <person name="An P."/>
            <person name="Anderson E."/>
            <person name="Anderson S."/>
            <person name="Arachi H."/>
            <person name="Azer M."/>
            <person name="Bachantsang P."/>
            <person name="Barry A."/>
            <person name="Bayul T."/>
            <person name="Berlin A."/>
            <person name="Bessette D."/>
            <person name="Bloom T."/>
            <person name="Blye J."/>
            <person name="Boguslavskiy L."/>
            <person name="Bonnet C."/>
            <person name="Boukhgalter B."/>
            <person name="Bourzgui I."/>
            <person name="Brown A."/>
            <person name="Cahill P."/>
            <person name="Channer S."/>
            <person name="Cheshatsang Y."/>
            <person name="Chuda L."/>
            <person name="Citroen M."/>
            <person name="Collymore A."/>
            <person name="Cooke P."/>
            <person name="Costello M."/>
            <person name="D'Aco K."/>
            <person name="Daza R."/>
            <person name="De Haan G."/>
            <person name="DeGray S."/>
            <person name="DeMaso C."/>
            <person name="Dhargay N."/>
            <person name="Dooley K."/>
            <person name="Dooley E."/>
            <person name="Doricent M."/>
            <person name="Dorje P."/>
            <person name="Dorjee K."/>
            <person name="Dupes A."/>
            <person name="Elong R."/>
            <person name="Falk J."/>
            <person name="Farina A."/>
            <person name="Faro S."/>
            <person name="Ferguson D."/>
            <person name="Fisher S."/>
            <person name="Foley C.D."/>
            <person name="Franke A."/>
            <person name="Friedrich D."/>
            <person name="Gadbois L."/>
            <person name="Gearin G."/>
            <person name="Gearin C.R."/>
            <person name="Giannoukos G."/>
            <person name="Goode T."/>
            <person name="Graham J."/>
            <person name="Grandbois E."/>
            <person name="Grewal S."/>
            <person name="Gyaltsen K."/>
            <person name="Hafez N."/>
            <person name="Hagos B."/>
            <person name="Hall J."/>
            <person name="Henson C."/>
            <person name="Hollinger A."/>
            <person name="Honan T."/>
            <person name="Huard M.D."/>
            <person name="Hughes L."/>
            <person name="Hurhula B."/>
            <person name="Husby M.E."/>
            <person name="Kamat A."/>
            <person name="Kanga B."/>
            <person name="Kashin S."/>
            <person name="Khazanovich D."/>
            <person name="Kisner P."/>
            <person name="Lance K."/>
            <person name="Lara M."/>
            <person name="Lee W."/>
            <person name="Lennon N."/>
            <person name="Letendre F."/>
            <person name="LeVine R."/>
            <person name="Lipovsky A."/>
            <person name="Liu X."/>
            <person name="Liu J."/>
            <person name="Liu S."/>
            <person name="Lokyitsang T."/>
            <person name="Lokyitsang Y."/>
            <person name="Lubonja R."/>
            <person name="Lui A."/>
            <person name="MacDonald P."/>
            <person name="Magnisalis V."/>
            <person name="Maru K."/>
            <person name="Matthews C."/>
            <person name="McCusker W."/>
            <person name="McDonough S."/>
            <person name="Mehta T."/>
            <person name="Meldrim J."/>
            <person name="Meneus L."/>
            <person name="Mihai O."/>
            <person name="Mihalev A."/>
            <person name="Mihova T."/>
            <person name="Mittelman R."/>
            <person name="Mlenga V."/>
            <person name="Montmayeur A."/>
            <person name="Mulrain L."/>
            <person name="Navidi A."/>
            <person name="Naylor J."/>
            <person name="Negash T."/>
            <person name="Nguyen T."/>
            <person name="Nguyen N."/>
            <person name="Nicol R."/>
            <person name="Norbu C."/>
            <person name="Norbu N."/>
            <person name="Novod N."/>
            <person name="O'Neill B."/>
            <person name="Osman S."/>
            <person name="Markiewicz E."/>
            <person name="Oyono O.L."/>
            <person name="Patti C."/>
            <person name="Phunkhang P."/>
            <person name="Pierre F."/>
            <person name="Priest M."/>
            <person name="Raghuraman S."/>
            <person name="Rege F."/>
            <person name="Reyes R."/>
            <person name="Rise C."/>
            <person name="Rogov P."/>
            <person name="Ross K."/>
            <person name="Ryan E."/>
            <person name="Settipalli S."/>
            <person name="Shea T."/>
            <person name="Sherpa N."/>
            <person name="Shi L."/>
            <person name="Shih D."/>
            <person name="Sparrow T."/>
            <person name="Spaulding J."/>
            <person name="Stalker J."/>
            <person name="Stange-Thomann N."/>
            <person name="Stavropoulos S."/>
            <person name="Stone C."/>
            <person name="Strader C."/>
            <person name="Tesfaye S."/>
            <person name="Thomson T."/>
            <person name="Thoulutsang Y."/>
            <person name="Thoulutsang D."/>
            <person name="Topham K."/>
            <person name="Topping I."/>
            <person name="Tsamla T."/>
            <person name="Vassiliev H."/>
            <person name="Vo A."/>
            <person name="Wangchuk T."/>
            <person name="Wangdi T."/>
            <person name="Weiand M."/>
            <person name="Wilkinson J."/>
            <person name="Wilson A."/>
            <person name="Yadav S."/>
            <person name="Young G."/>
            <person name="Yu Q."/>
            <person name="Zembek L."/>
            <person name="Zhong D."/>
            <person name="Zimmer A."/>
            <person name="Zwirko Z."/>
            <person name="Jaffe D.B."/>
            <person name="Alvarez P."/>
            <person name="Brockman W."/>
            <person name="Butler J."/>
            <person name="Chin C."/>
            <person name="Gnerre S."/>
            <person name="Grabherr M."/>
            <person name="Kleber M."/>
            <person name="Mauceli E."/>
            <person name="MacCallum I."/>
        </authorList>
    </citation>
    <scope>NUCLEOTIDE SEQUENCE [LARGE SCALE GENOMIC DNA]</scope>
    <source>
        <strain evidence="3">Tucson 15081-1352.22</strain>
    </source>
</reference>
<feature type="region of interest" description="Disordered" evidence="1">
    <location>
        <begin position="1779"/>
        <end position="1818"/>
    </location>
</feature>
<keyword evidence="3" id="KW-1185">Reference proteome</keyword>
<feature type="region of interest" description="Disordered" evidence="1">
    <location>
        <begin position="1063"/>
        <end position="1091"/>
    </location>
</feature>
<feature type="region of interest" description="Disordered" evidence="1">
    <location>
        <begin position="1417"/>
        <end position="1463"/>
    </location>
</feature>
<feature type="region of interest" description="Disordered" evidence="1">
    <location>
        <begin position="1588"/>
        <end position="1612"/>
    </location>
</feature>
<evidence type="ECO:0000313" key="2">
    <source>
        <dbReference type="EMBL" id="KRG02152.1"/>
    </source>
</evidence>
<feature type="compositionally biased region" description="Basic and acidic residues" evidence="1">
    <location>
        <begin position="1082"/>
        <end position="1091"/>
    </location>
</feature>
<feature type="compositionally biased region" description="Low complexity" evidence="1">
    <location>
        <begin position="1425"/>
        <end position="1463"/>
    </location>
</feature>
<feature type="compositionally biased region" description="Polar residues" evidence="1">
    <location>
        <begin position="793"/>
        <end position="806"/>
    </location>
</feature>
<feature type="compositionally biased region" description="Polar residues" evidence="1">
    <location>
        <begin position="111"/>
        <end position="125"/>
    </location>
</feature>
<feature type="compositionally biased region" description="Basic residues" evidence="1">
    <location>
        <begin position="494"/>
        <end position="509"/>
    </location>
</feature>
<dbReference type="PANTHER" id="PTHR23039">
    <property type="entry name" value="NANCE-HORAN SYNDROME PROTEIN"/>
    <property type="match status" value="1"/>
</dbReference>
<evidence type="ECO:0000256" key="1">
    <source>
        <dbReference type="SAM" id="MobiDB-lite"/>
    </source>
</evidence>
<feature type="compositionally biased region" description="Low complexity" evidence="1">
    <location>
        <begin position="736"/>
        <end position="747"/>
    </location>
</feature>
<dbReference type="Gene3D" id="1.20.5.340">
    <property type="match status" value="1"/>
</dbReference>
<organism evidence="2 3">
    <name type="scientific">Drosophila mojavensis</name>
    <name type="common">Fruit fly</name>
    <dbReference type="NCBI Taxonomy" id="7230"/>
    <lineage>
        <taxon>Eukaryota</taxon>
        <taxon>Metazoa</taxon>
        <taxon>Ecdysozoa</taxon>
        <taxon>Arthropoda</taxon>
        <taxon>Hexapoda</taxon>
        <taxon>Insecta</taxon>
        <taxon>Pterygota</taxon>
        <taxon>Neoptera</taxon>
        <taxon>Endopterygota</taxon>
        <taxon>Diptera</taxon>
        <taxon>Brachycera</taxon>
        <taxon>Muscomorpha</taxon>
        <taxon>Ephydroidea</taxon>
        <taxon>Drosophilidae</taxon>
        <taxon>Drosophila</taxon>
    </lineage>
</organism>
<feature type="compositionally biased region" description="Polar residues" evidence="1">
    <location>
        <begin position="478"/>
        <end position="488"/>
    </location>
</feature>